<keyword evidence="14" id="KW-0675">Receptor</keyword>
<keyword evidence="4 8" id="KW-0812">Transmembrane</keyword>
<dbReference type="InterPro" id="IPR039426">
    <property type="entry name" value="TonB-dep_rcpt-like"/>
</dbReference>
<protein>
    <submittedName>
        <fullName evidence="14">TonB-dependent receptor</fullName>
    </submittedName>
</protein>
<evidence type="ECO:0000256" key="6">
    <source>
        <dbReference type="ARBA" id="ARBA00023136"/>
    </source>
</evidence>
<dbReference type="InterPro" id="IPR037066">
    <property type="entry name" value="Plug_dom_sf"/>
</dbReference>
<feature type="domain" description="TonB-dependent receptor-like beta-barrel" evidence="12">
    <location>
        <begin position="347"/>
        <end position="836"/>
    </location>
</feature>
<evidence type="ECO:0000259" key="13">
    <source>
        <dbReference type="Pfam" id="PF07715"/>
    </source>
</evidence>
<reference evidence="14 15" key="1">
    <citation type="submission" date="2024-04" db="EMBL/GenBank/DDBJ databases">
        <title>Complete genome sequence of Nguyenibacter vanlangesis HBCM-1154, a strain capable of nitrogen fixation, IAA production, and phosphorus solubilization isolated from sugarcane soil.</title>
        <authorList>
            <person name="MY HANH P."/>
        </authorList>
    </citation>
    <scope>NUCLEOTIDE SEQUENCE [LARGE SCALE GENOMIC DNA]</scope>
    <source>
        <strain evidence="14 15">HBCM 1154</strain>
    </source>
</reference>
<dbReference type="PROSITE" id="PS52016">
    <property type="entry name" value="TONB_DEPENDENT_REC_3"/>
    <property type="match status" value="1"/>
</dbReference>
<dbReference type="EMBL" id="CP152276">
    <property type="protein sequence ID" value="XAE44885.1"/>
    <property type="molecule type" value="Genomic_DNA"/>
</dbReference>
<keyword evidence="11" id="KW-0732">Signal</keyword>
<dbReference type="Gene3D" id="2.170.130.10">
    <property type="entry name" value="TonB-dependent receptor, plug domain"/>
    <property type="match status" value="1"/>
</dbReference>
<comment type="subcellular location">
    <subcellularLocation>
        <location evidence="1 8">Cell outer membrane</location>
        <topology evidence="1 8">Multi-pass membrane protein</topology>
    </subcellularLocation>
</comment>
<keyword evidence="2 8" id="KW-0813">Transport</keyword>
<accession>A0ABZ3DAS5</accession>
<evidence type="ECO:0000256" key="3">
    <source>
        <dbReference type="ARBA" id="ARBA00022452"/>
    </source>
</evidence>
<gene>
    <name evidence="14" type="ORF">AAC691_10920</name>
</gene>
<feature type="chain" id="PRO_5046842999" evidence="11">
    <location>
        <begin position="25"/>
        <end position="878"/>
    </location>
</feature>
<keyword evidence="7 8" id="KW-0998">Cell outer membrane</keyword>
<sequence length="878" mass="94530">MTLRRSLIAATILAIQCDISGALAQSATSGSAPSGSATSGTTAPSAASAHRHVSKAKKKVRPSAQQVSPATRAHFVNRPAPAAVVAPVAAPVYHAPPDSGEAVIVTGTHAFNRHARDSTAPITVISAATLTRTGQVNLADALTRMDPSITQEAMGADAGALTSSIRMRGLNPNEVLVLVDGKRRHTTANIYADQGPQQGSTPVDLNMLPANAIDHIEILRDGAAAMYGSDAIAGVVNIITKKTAHGLNLSGQTGANAYNGDGWQYQTNLDGGFGFGDDGYVHIAGQVMHADHMVPPGAHDLRSVPGNVDYQGVNFPGNSNMIMSTPEETRENLLIDFGKTLTEGVQGYGQITYAHRHSEAYENYRLPTKAPTLWPNGFSPLETIDENDFAATLGLKGDNFLGFDWDLSTTYGQDDDDVGNKNTANPGMIASPLYGWSPTKAMAEQYSLAQWTNNADFRRRLKIANVVPVTVAFGAEHRLEQYQIWPGNPTSYELGGTQGYAGLMPQNAGKWGRDIWAGYLDGDFHPLPHWDLDFAGRFEHYTDFGDTENGKVSTRYDFTRRIAIRGTISNGFRAPTLPEEHFSSLNVSPTGASGTLSTTSAAGVSLGALPLKPERSTSAEAGIVLEPIDGWHISADVYQINIRDRISGGATTTGLAAYNAILGTGATLSYDAWHDAKTGAVDYSNISANYFANVGSTRTQGLDIMSDYLLRLGEYGNVDLSMGINLNRTTVSHINTLGNGMAALNPQTVSYLTNGAPRSKIILQAHWTVGQWDVNVRQTRYGETKLLQTFEDQAGSLAYSNTQWLQFTNTPAWLTDLEVGYRVDRHWHVAIGANNIFNIRPRRLPLVVNYLGANQYDQNSSGIPFTGGFYYGRINANF</sequence>
<evidence type="ECO:0000256" key="2">
    <source>
        <dbReference type="ARBA" id="ARBA00022448"/>
    </source>
</evidence>
<dbReference type="PANTHER" id="PTHR47234:SF3">
    <property type="entry name" value="SECRETIN_TONB SHORT N-TERMINAL DOMAIN-CONTAINING PROTEIN"/>
    <property type="match status" value="1"/>
</dbReference>
<dbReference type="RefSeq" id="WP_342630078.1">
    <property type="nucleotide sequence ID" value="NZ_CP152276.1"/>
</dbReference>
<evidence type="ECO:0000256" key="9">
    <source>
        <dbReference type="RuleBase" id="RU003357"/>
    </source>
</evidence>
<keyword evidence="5 9" id="KW-0798">TonB box</keyword>
<evidence type="ECO:0000259" key="12">
    <source>
        <dbReference type="Pfam" id="PF00593"/>
    </source>
</evidence>
<feature type="region of interest" description="Disordered" evidence="10">
    <location>
        <begin position="26"/>
        <end position="74"/>
    </location>
</feature>
<evidence type="ECO:0000256" key="4">
    <source>
        <dbReference type="ARBA" id="ARBA00022692"/>
    </source>
</evidence>
<dbReference type="Gene3D" id="2.40.170.20">
    <property type="entry name" value="TonB-dependent receptor, beta-barrel domain"/>
    <property type="match status" value="1"/>
</dbReference>
<feature type="signal peptide" evidence="11">
    <location>
        <begin position="1"/>
        <end position="24"/>
    </location>
</feature>
<comment type="similarity">
    <text evidence="8 9">Belongs to the TonB-dependent receptor family.</text>
</comment>
<dbReference type="InterPro" id="IPR000531">
    <property type="entry name" value="Beta-barrel_TonB"/>
</dbReference>
<dbReference type="Proteomes" id="UP001449795">
    <property type="component" value="Chromosome"/>
</dbReference>
<evidence type="ECO:0000256" key="7">
    <source>
        <dbReference type="ARBA" id="ARBA00023237"/>
    </source>
</evidence>
<keyword evidence="15" id="KW-1185">Reference proteome</keyword>
<evidence type="ECO:0000256" key="8">
    <source>
        <dbReference type="PROSITE-ProRule" id="PRU01360"/>
    </source>
</evidence>
<feature type="compositionally biased region" description="Basic residues" evidence="10">
    <location>
        <begin position="49"/>
        <end position="61"/>
    </location>
</feature>
<keyword evidence="3 8" id="KW-1134">Transmembrane beta strand</keyword>
<dbReference type="InterPro" id="IPR012910">
    <property type="entry name" value="Plug_dom"/>
</dbReference>
<dbReference type="SUPFAM" id="SSF56935">
    <property type="entry name" value="Porins"/>
    <property type="match status" value="1"/>
</dbReference>
<name>A0ABZ3DAS5_9PROT</name>
<organism evidence="14 15">
    <name type="scientific">Nguyenibacter vanlangensis</name>
    <dbReference type="NCBI Taxonomy" id="1216886"/>
    <lineage>
        <taxon>Bacteria</taxon>
        <taxon>Pseudomonadati</taxon>
        <taxon>Pseudomonadota</taxon>
        <taxon>Alphaproteobacteria</taxon>
        <taxon>Acetobacterales</taxon>
        <taxon>Acetobacteraceae</taxon>
        <taxon>Nguyenibacter</taxon>
    </lineage>
</organism>
<dbReference type="Pfam" id="PF07715">
    <property type="entry name" value="Plug"/>
    <property type="match status" value="1"/>
</dbReference>
<evidence type="ECO:0000256" key="1">
    <source>
        <dbReference type="ARBA" id="ARBA00004571"/>
    </source>
</evidence>
<keyword evidence="6 8" id="KW-0472">Membrane</keyword>
<evidence type="ECO:0000256" key="11">
    <source>
        <dbReference type="SAM" id="SignalP"/>
    </source>
</evidence>
<dbReference type="CDD" id="cd01347">
    <property type="entry name" value="ligand_gated_channel"/>
    <property type="match status" value="1"/>
</dbReference>
<evidence type="ECO:0000256" key="10">
    <source>
        <dbReference type="SAM" id="MobiDB-lite"/>
    </source>
</evidence>
<feature type="domain" description="TonB-dependent receptor plug" evidence="13">
    <location>
        <begin position="115"/>
        <end position="235"/>
    </location>
</feature>
<evidence type="ECO:0000313" key="15">
    <source>
        <dbReference type="Proteomes" id="UP001449795"/>
    </source>
</evidence>
<dbReference type="Pfam" id="PF00593">
    <property type="entry name" value="TonB_dep_Rec_b-barrel"/>
    <property type="match status" value="1"/>
</dbReference>
<dbReference type="PANTHER" id="PTHR47234">
    <property type="match status" value="1"/>
</dbReference>
<proteinExistence type="inferred from homology"/>
<feature type="compositionally biased region" description="Low complexity" evidence="10">
    <location>
        <begin position="26"/>
        <end position="48"/>
    </location>
</feature>
<evidence type="ECO:0000256" key="5">
    <source>
        <dbReference type="ARBA" id="ARBA00023077"/>
    </source>
</evidence>
<dbReference type="InterPro" id="IPR036942">
    <property type="entry name" value="Beta-barrel_TonB_sf"/>
</dbReference>
<evidence type="ECO:0000313" key="14">
    <source>
        <dbReference type="EMBL" id="XAE44885.1"/>
    </source>
</evidence>